<evidence type="ECO:0000313" key="4">
    <source>
        <dbReference type="Proteomes" id="UP000296216"/>
    </source>
</evidence>
<feature type="transmembrane region" description="Helical" evidence="1">
    <location>
        <begin position="43"/>
        <end position="65"/>
    </location>
</feature>
<dbReference type="EMBL" id="VRYN01000002">
    <property type="protein sequence ID" value="TYO76909.1"/>
    <property type="molecule type" value="Genomic_DNA"/>
</dbReference>
<feature type="transmembrane region" description="Helical" evidence="1">
    <location>
        <begin position="96"/>
        <end position="117"/>
    </location>
</feature>
<organism evidence="2 4">
    <name type="scientific">Halobacterium salinarum (strain ATCC 33171 / DSM 3754 / JCM 8978 / NBRC 102687 / NCIMB 764 / 91-R6)</name>
    <dbReference type="NCBI Taxonomy" id="2597657"/>
    <lineage>
        <taxon>Archaea</taxon>
        <taxon>Methanobacteriati</taxon>
        <taxon>Methanobacteriota</taxon>
        <taxon>Stenosarchaea group</taxon>
        <taxon>Halobacteria</taxon>
        <taxon>Halobacteriales</taxon>
        <taxon>Halobacteriaceae</taxon>
        <taxon>Halobacterium</taxon>
    </lineage>
</organism>
<feature type="transmembrane region" description="Helical" evidence="1">
    <location>
        <begin position="12"/>
        <end position="31"/>
    </location>
</feature>
<sequence>MSSGFSTGERRDFAIGLGVVSAVASIAGILVSDVSITFSTSAFLFVMLVAFGAGNTVGVSCYLFIDQSVVTPMIGASYVVAVVIALFLGAQSSGMLMVKFVTVSFLAIIAGSIEYVVRSLIGEFVEIIEPRPLV</sequence>
<reference evidence="2 4" key="1">
    <citation type="journal article" date="2019" name="Microbiol. Resour. Announc.">
        <title>The Genome Sequence of the Halobacterium salinarum Type Strain Is Closely Related to That of Laboratory Strains NRC-1 and R1.</title>
        <authorList>
            <person name="Pfeiffer F."/>
            <person name="Marchfelder A."/>
            <person name="Habermann B."/>
            <person name="Dyall-Smith M.L."/>
        </authorList>
    </citation>
    <scope>NUCLEOTIDE SEQUENCE [LARGE SCALE GENOMIC DNA]</scope>
    <source>
        <strain evidence="2">91-R6</strain>
        <strain evidence="4">ATCC 33171 / DSM 3754 / JCM 8978 / NBRC 102687 / NCIMB 764 / 91-R6</strain>
    </source>
</reference>
<reference evidence="2" key="3">
    <citation type="journal article" name="MicrobiologyOpen">
        <title>Whole-genome comparison between the type strain of Halobacterium salinarum (DSM 3754(T)) and the laboratory strains R1 and NRC-1.</title>
        <authorList>
            <person name="Pfeiffer F."/>
            <person name="Losensky G."/>
            <person name="Marchfelder A."/>
            <person name="Habermann B."/>
            <person name="Dyall-Smith M."/>
        </authorList>
    </citation>
    <scope>NUCLEOTIDE SEQUENCE</scope>
    <source>
        <strain evidence="2">91-R6</strain>
    </source>
</reference>
<name>A0A4D6GQT6_HALS9</name>
<protein>
    <submittedName>
        <fullName evidence="2">Uncharacterized protein</fullName>
    </submittedName>
</protein>
<keyword evidence="1" id="KW-1133">Transmembrane helix</keyword>
<evidence type="ECO:0000313" key="3">
    <source>
        <dbReference type="EMBL" id="TYO76909.1"/>
    </source>
</evidence>
<feature type="transmembrane region" description="Helical" evidence="1">
    <location>
        <begin position="72"/>
        <end position="90"/>
    </location>
</feature>
<accession>A0A4D6GQT6</accession>
<reference evidence="3 5" key="2">
    <citation type="submission" date="2019-07" db="EMBL/GenBank/DDBJ databases">
        <title>Genomic Encyclopedia of Archaeal and Bacterial Type Strains, Phase II (KMG-II): from individual species to whole genera.</title>
        <authorList>
            <person name="Goeker M."/>
        </authorList>
    </citation>
    <scope>NUCLEOTIDE SEQUENCE [LARGE SCALE GENOMIC DNA]</scope>
    <source>
        <strain evidence="3 5">DSM 3754</strain>
    </source>
</reference>
<evidence type="ECO:0000313" key="5">
    <source>
        <dbReference type="Proteomes" id="UP000323075"/>
    </source>
</evidence>
<evidence type="ECO:0000256" key="1">
    <source>
        <dbReference type="SAM" id="Phobius"/>
    </source>
</evidence>
<evidence type="ECO:0000313" key="2">
    <source>
        <dbReference type="EMBL" id="QCC44044.1"/>
    </source>
</evidence>
<dbReference type="EMBL" id="CP038631">
    <property type="protein sequence ID" value="QCC44044.1"/>
    <property type="molecule type" value="Genomic_DNA"/>
</dbReference>
<dbReference type="Proteomes" id="UP000296216">
    <property type="component" value="Chromosome"/>
</dbReference>
<dbReference type="AlphaFoldDB" id="A0A4D6GQT6"/>
<proteinExistence type="predicted"/>
<keyword evidence="1" id="KW-0812">Transmembrane</keyword>
<dbReference type="GeneID" id="68693119"/>
<dbReference type="RefSeq" id="WP_227970905.1">
    <property type="nucleotide sequence ID" value="NZ_VRYN01000002.1"/>
</dbReference>
<gene>
    <name evidence="3" type="ORF">APQ99_01552</name>
    <name evidence="2" type="ORF">HBSAL_01555</name>
</gene>
<keyword evidence="1" id="KW-0472">Membrane</keyword>
<dbReference type="Proteomes" id="UP000323075">
    <property type="component" value="Unassembled WGS sequence"/>
</dbReference>